<dbReference type="Gene3D" id="3.40.850.10">
    <property type="entry name" value="Kinesin motor domain"/>
    <property type="match status" value="1"/>
</dbReference>
<proteinExistence type="inferred from homology"/>
<evidence type="ECO:0000259" key="3">
    <source>
        <dbReference type="PROSITE" id="PS50067"/>
    </source>
</evidence>
<evidence type="ECO:0000313" key="4">
    <source>
        <dbReference type="EMBL" id="BAT77712.1"/>
    </source>
</evidence>
<gene>
    <name evidence="4" type="primary">Vigan.02G030300</name>
    <name evidence="4" type="ORF">VIGAN_02030300</name>
</gene>
<dbReference type="AlphaFoldDB" id="A0A0S3RAR6"/>
<accession>A0A0S3RAR6</accession>
<feature type="non-terminal residue" evidence="4">
    <location>
        <position position="96"/>
    </location>
</feature>
<dbReference type="EMBL" id="AP015035">
    <property type="protein sequence ID" value="BAT77712.1"/>
    <property type="molecule type" value="Genomic_DNA"/>
</dbReference>
<keyword evidence="1" id="KW-0505">Motor protein</keyword>
<keyword evidence="5" id="KW-1185">Reference proteome</keyword>
<organism evidence="4 5">
    <name type="scientific">Vigna angularis var. angularis</name>
    <dbReference type="NCBI Taxonomy" id="157739"/>
    <lineage>
        <taxon>Eukaryota</taxon>
        <taxon>Viridiplantae</taxon>
        <taxon>Streptophyta</taxon>
        <taxon>Embryophyta</taxon>
        <taxon>Tracheophyta</taxon>
        <taxon>Spermatophyta</taxon>
        <taxon>Magnoliopsida</taxon>
        <taxon>eudicotyledons</taxon>
        <taxon>Gunneridae</taxon>
        <taxon>Pentapetalae</taxon>
        <taxon>rosids</taxon>
        <taxon>fabids</taxon>
        <taxon>Fabales</taxon>
        <taxon>Fabaceae</taxon>
        <taxon>Papilionoideae</taxon>
        <taxon>50 kb inversion clade</taxon>
        <taxon>NPAAA clade</taxon>
        <taxon>indigoferoid/millettioid clade</taxon>
        <taxon>Phaseoleae</taxon>
        <taxon>Vigna</taxon>
    </lineage>
</organism>
<evidence type="ECO:0000256" key="1">
    <source>
        <dbReference type="ARBA" id="ARBA00023175"/>
    </source>
</evidence>
<dbReference type="InterPro" id="IPR027640">
    <property type="entry name" value="Kinesin-like_fam"/>
</dbReference>
<sequence>MVKTRDRPSMADAREERGNFALSNAEEERIFVSIRVRPLNERERARHDVSDWECVSTNTIKFKNNGHAEQRPLSMDTYTFDRVFGEKCSTKQVYEE</sequence>
<dbReference type="GO" id="GO:0007018">
    <property type="term" value="P:microtubule-based movement"/>
    <property type="evidence" value="ECO:0007669"/>
    <property type="project" value="InterPro"/>
</dbReference>
<dbReference type="Proteomes" id="UP000291084">
    <property type="component" value="Chromosome 2"/>
</dbReference>
<protein>
    <recommendedName>
        <fullName evidence="3">Kinesin motor domain-containing protein</fullName>
    </recommendedName>
</protein>
<dbReference type="InterPro" id="IPR027417">
    <property type="entry name" value="P-loop_NTPase"/>
</dbReference>
<evidence type="ECO:0000313" key="5">
    <source>
        <dbReference type="Proteomes" id="UP000291084"/>
    </source>
</evidence>
<dbReference type="PANTHER" id="PTHR47968">
    <property type="entry name" value="CENTROMERE PROTEIN E"/>
    <property type="match status" value="1"/>
</dbReference>
<dbReference type="GO" id="GO:0005524">
    <property type="term" value="F:ATP binding"/>
    <property type="evidence" value="ECO:0007669"/>
    <property type="project" value="InterPro"/>
</dbReference>
<comment type="similarity">
    <text evidence="2">Belongs to the TRAFAC class myosin-kinesin ATPase superfamily. Kinesin family.</text>
</comment>
<dbReference type="PANTHER" id="PTHR47968:SF61">
    <property type="entry name" value="ATP-BINDING MICROTUBULE MOTOR FAMILY PROTEIN"/>
    <property type="match status" value="1"/>
</dbReference>
<evidence type="ECO:0000256" key="2">
    <source>
        <dbReference type="PROSITE-ProRule" id="PRU00283"/>
    </source>
</evidence>
<dbReference type="InterPro" id="IPR001752">
    <property type="entry name" value="Kinesin_motor_dom"/>
</dbReference>
<dbReference type="OrthoDB" id="1429994at2759"/>
<name>A0A0S3RAR6_PHAAN</name>
<dbReference type="GO" id="GO:0008017">
    <property type="term" value="F:microtubule binding"/>
    <property type="evidence" value="ECO:0007669"/>
    <property type="project" value="InterPro"/>
</dbReference>
<dbReference type="GO" id="GO:0003777">
    <property type="term" value="F:microtubule motor activity"/>
    <property type="evidence" value="ECO:0007669"/>
    <property type="project" value="InterPro"/>
</dbReference>
<comment type="caution">
    <text evidence="2">Lacks conserved residue(s) required for the propagation of feature annotation.</text>
</comment>
<dbReference type="PROSITE" id="PS50067">
    <property type="entry name" value="KINESIN_MOTOR_2"/>
    <property type="match status" value="1"/>
</dbReference>
<feature type="domain" description="Kinesin motor" evidence="3">
    <location>
        <begin position="29"/>
        <end position="96"/>
    </location>
</feature>
<dbReference type="SUPFAM" id="SSF52540">
    <property type="entry name" value="P-loop containing nucleoside triphosphate hydrolases"/>
    <property type="match status" value="1"/>
</dbReference>
<reference evidence="4 5" key="1">
    <citation type="journal article" date="2015" name="Sci. Rep.">
        <title>The power of single molecule real-time sequencing technology in the de novo assembly of a eukaryotic genome.</title>
        <authorList>
            <person name="Sakai H."/>
            <person name="Naito K."/>
            <person name="Ogiso-Tanaka E."/>
            <person name="Takahashi Y."/>
            <person name="Iseki K."/>
            <person name="Muto C."/>
            <person name="Satou K."/>
            <person name="Teruya K."/>
            <person name="Shiroma A."/>
            <person name="Shimoji M."/>
            <person name="Hirano T."/>
            <person name="Itoh T."/>
            <person name="Kaga A."/>
            <person name="Tomooka N."/>
        </authorList>
    </citation>
    <scope>NUCLEOTIDE SEQUENCE [LARGE SCALE GENOMIC DNA]</scope>
    <source>
        <strain evidence="5">cv. Shumari</strain>
    </source>
</reference>
<dbReference type="InterPro" id="IPR036961">
    <property type="entry name" value="Kinesin_motor_dom_sf"/>
</dbReference>